<dbReference type="PANTHER" id="PTHR30576">
    <property type="entry name" value="COLANIC BIOSYNTHESIS UDP-GLUCOSE LIPID CARRIER TRANSFERASE"/>
    <property type="match status" value="1"/>
</dbReference>
<feature type="transmembrane region" description="Helical" evidence="8">
    <location>
        <begin position="12"/>
        <end position="35"/>
    </location>
</feature>
<evidence type="ECO:0000313" key="10">
    <source>
        <dbReference type="EMBL" id="MSS58699.1"/>
    </source>
</evidence>
<dbReference type="PANTHER" id="PTHR30576:SF4">
    <property type="entry name" value="UNDECAPRENYL-PHOSPHATE GALACTOSE PHOSPHOTRANSFERASE"/>
    <property type="match status" value="1"/>
</dbReference>
<sequence length="700" mass="81333">MSNLKRYTGYLLRVIDTIACFLAYLIAFLISFYIFPGRNHVHLVIQLDAYLNLLLIALVSYYLVTILFLYNDDDFLKRSAPEELTVSFKIAAYVVVFLSIYIFFSKTSIYYSRFFIIVFFLSFLFIDDLLRIFLKKKILPKYRKSRNSEKILIIASSANAEKVLHEFYASKDWRYYITGIVLTDRSSIDTIVGIPVLMHLKDLNDRISELDYDSALIVPQPSYPEGYTTDKLTELIRRNGKTVEIRIPDYQVKNSCRKLDQFGNSPVLVYFSSNPMPKRQEILRRILNLITSIILLPVFLLFFLIVSIDLSIESPGKVLIKVPRIGKNGRLFSMYRFRTFRMDAEERLQSQQTPYTHIGAFLHKTHLDGLPQILNVFFNDMSFVGPHAASIHEFTDSAETRENIQIMIRPGITGYWNVLQGTGRIRKKENEYLGSWSLVKDLGIILLSFGHYLTGTSYQPADYSREELQEIIQSRTVSEDYCYDHDLYQAERSFRRSLYLFFKRAFDILLSGILIVLLSPLLLILAIIISADDGGAPLYAHKRVGKNGRIISVYKFRSMKMDAADLDKYLTPEQKKEYLKEYKLDADPRVTKIGAFMRRTSLDELPQLFNIFNGTMSFIGPRPVVADELSNYSEEEIARILSIRPGLTGYWQTYARNNAEYKTGQRQKMELYYVDHQSFLLDVRIFFHTFRSVLKEEGIK</sequence>
<feature type="transmembrane region" description="Helical" evidence="8">
    <location>
        <begin position="83"/>
        <end position="104"/>
    </location>
</feature>
<evidence type="ECO:0000256" key="4">
    <source>
        <dbReference type="ARBA" id="ARBA00022679"/>
    </source>
</evidence>
<dbReference type="Pfam" id="PF13727">
    <property type="entry name" value="CoA_binding_3"/>
    <property type="match status" value="1"/>
</dbReference>
<dbReference type="Pfam" id="PF02397">
    <property type="entry name" value="Bac_transf"/>
    <property type="match status" value="2"/>
</dbReference>
<evidence type="ECO:0000259" key="9">
    <source>
        <dbReference type="Pfam" id="PF02397"/>
    </source>
</evidence>
<proteinExistence type="inferred from homology"/>
<accession>A0A7X2TFG3</accession>
<evidence type="ECO:0000256" key="3">
    <source>
        <dbReference type="ARBA" id="ARBA00022475"/>
    </source>
</evidence>
<keyword evidence="6 8" id="KW-1133">Transmembrane helix</keyword>
<comment type="similarity">
    <text evidence="2">Belongs to the bacterial sugar transferase family.</text>
</comment>
<keyword evidence="11" id="KW-1185">Reference proteome</keyword>
<keyword evidence="4" id="KW-0808">Transferase</keyword>
<evidence type="ECO:0000256" key="8">
    <source>
        <dbReference type="SAM" id="Phobius"/>
    </source>
</evidence>
<feature type="transmembrane region" description="Helical" evidence="8">
    <location>
        <begin position="50"/>
        <end position="71"/>
    </location>
</feature>
<dbReference type="Proteomes" id="UP000461880">
    <property type="component" value="Unassembled WGS sequence"/>
</dbReference>
<organism evidence="10 11">
    <name type="scientific">Stecheria intestinalis</name>
    <dbReference type="NCBI Taxonomy" id="2606630"/>
    <lineage>
        <taxon>Bacteria</taxon>
        <taxon>Bacillati</taxon>
        <taxon>Bacillota</taxon>
        <taxon>Erysipelotrichia</taxon>
        <taxon>Erysipelotrichales</taxon>
        <taxon>Erysipelotrichaceae</taxon>
        <taxon>Stecheria</taxon>
    </lineage>
</organism>
<evidence type="ECO:0000256" key="1">
    <source>
        <dbReference type="ARBA" id="ARBA00004236"/>
    </source>
</evidence>
<feature type="domain" description="Bacterial sugar transferase" evidence="9">
    <location>
        <begin position="503"/>
        <end position="695"/>
    </location>
</feature>
<evidence type="ECO:0000256" key="7">
    <source>
        <dbReference type="ARBA" id="ARBA00023136"/>
    </source>
</evidence>
<feature type="transmembrane region" description="Helical" evidence="8">
    <location>
        <begin position="508"/>
        <end position="529"/>
    </location>
</feature>
<dbReference type="AlphaFoldDB" id="A0A7X2TFG3"/>
<name>A0A7X2TFG3_9FIRM</name>
<keyword evidence="7 8" id="KW-0472">Membrane</keyword>
<dbReference type="GO" id="GO:0016780">
    <property type="term" value="F:phosphotransferase activity, for other substituted phosphate groups"/>
    <property type="evidence" value="ECO:0007669"/>
    <property type="project" value="TreeGrafter"/>
</dbReference>
<keyword evidence="3" id="KW-1003">Cell membrane</keyword>
<dbReference type="InterPro" id="IPR003362">
    <property type="entry name" value="Bact_transf"/>
</dbReference>
<comment type="subcellular location">
    <subcellularLocation>
        <location evidence="1">Cell membrane</location>
    </subcellularLocation>
</comment>
<comment type="caution">
    <text evidence="10">The sequence shown here is derived from an EMBL/GenBank/DDBJ whole genome shotgun (WGS) entry which is preliminary data.</text>
</comment>
<feature type="transmembrane region" description="Helical" evidence="8">
    <location>
        <begin position="110"/>
        <end position="134"/>
    </location>
</feature>
<feature type="domain" description="Bacterial sugar transferase" evidence="9">
    <location>
        <begin position="284"/>
        <end position="452"/>
    </location>
</feature>
<evidence type="ECO:0000256" key="5">
    <source>
        <dbReference type="ARBA" id="ARBA00022692"/>
    </source>
</evidence>
<evidence type="ECO:0000256" key="6">
    <source>
        <dbReference type="ARBA" id="ARBA00022989"/>
    </source>
</evidence>
<gene>
    <name evidence="10" type="ORF">FYJ51_07245</name>
</gene>
<protein>
    <recommendedName>
        <fullName evidence="9">Bacterial sugar transferase domain-containing protein</fullName>
    </recommendedName>
</protein>
<evidence type="ECO:0000313" key="11">
    <source>
        <dbReference type="Proteomes" id="UP000461880"/>
    </source>
</evidence>
<dbReference type="RefSeq" id="WP_154504560.1">
    <property type="nucleotide sequence ID" value="NZ_VUMN01000015.1"/>
</dbReference>
<dbReference type="EMBL" id="VUMN01000015">
    <property type="protein sequence ID" value="MSS58699.1"/>
    <property type="molecule type" value="Genomic_DNA"/>
</dbReference>
<evidence type="ECO:0000256" key="2">
    <source>
        <dbReference type="ARBA" id="ARBA00006464"/>
    </source>
</evidence>
<reference evidence="10 11" key="1">
    <citation type="submission" date="2019-08" db="EMBL/GenBank/DDBJ databases">
        <title>In-depth cultivation of the pig gut microbiome towards novel bacterial diversity and tailored functional studies.</title>
        <authorList>
            <person name="Wylensek D."/>
            <person name="Hitch T.C.A."/>
            <person name="Clavel T."/>
        </authorList>
    </citation>
    <scope>NUCLEOTIDE SEQUENCE [LARGE SCALE GENOMIC DNA]</scope>
    <source>
        <strain evidence="10 11">Oil+RF-744-GAM-WT-6</strain>
    </source>
</reference>
<dbReference type="GO" id="GO:0005886">
    <property type="term" value="C:plasma membrane"/>
    <property type="evidence" value="ECO:0007669"/>
    <property type="project" value="UniProtKB-SubCell"/>
</dbReference>
<feature type="transmembrane region" description="Helical" evidence="8">
    <location>
        <begin position="286"/>
        <end position="308"/>
    </location>
</feature>
<keyword evidence="5 8" id="KW-0812">Transmembrane</keyword>